<protein>
    <recommendedName>
        <fullName evidence="1">UGSC-like domain-containing protein</fullName>
    </recommendedName>
</protein>
<evidence type="ECO:0000313" key="3">
    <source>
        <dbReference type="Proteomes" id="UP001143362"/>
    </source>
</evidence>
<reference evidence="2" key="1">
    <citation type="submission" date="2019-02" db="EMBL/GenBank/DDBJ databases">
        <authorList>
            <person name="Li S.-H."/>
        </authorList>
    </citation>
    <scope>NUCLEOTIDE SEQUENCE</scope>
    <source>
        <strain evidence="2">IMCC14734</strain>
    </source>
</reference>
<dbReference type="EMBL" id="SHNN01000001">
    <property type="protein sequence ID" value="MCX2980366.1"/>
    <property type="molecule type" value="Genomic_DNA"/>
</dbReference>
<dbReference type="Proteomes" id="UP001143362">
    <property type="component" value="Unassembled WGS sequence"/>
</dbReference>
<feature type="domain" description="UGSC-like" evidence="1">
    <location>
        <begin position="5"/>
        <end position="92"/>
    </location>
</feature>
<evidence type="ECO:0000259" key="1">
    <source>
        <dbReference type="Pfam" id="PF24696"/>
    </source>
</evidence>
<proteinExistence type="predicted"/>
<dbReference type="Pfam" id="PF24696">
    <property type="entry name" value="UGSC"/>
    <property type="match status" value="1"/>
</dbReference>
<gene>
    <name evidence="2" type="ORF">EYC98_05710</name>
</gene>
<evidence type="ECO:0000313" key="2">
    <source>
        <dbReference type="EMBL" id="MCX2980366.1"/>
    </source>
</evidence>
<name>A0ABT3TDI6_9GAMM</name>
<accession>A0ABT3TDI6</accession>
<keyword evidence="3" id="KW-1185">Reference proteome</keyword>
<organism evidence="2 3">
    <name type="scientific">Candidatus Litorirhabdus singularis</name>
    <dbReference type="NCBI Taxonomy" id="2518993"/>
    <lineage>
        <taxon>Bacteria</taxon>
        <taxon>Pseudomonadati</taxon>
        <taxon>Pseudomonadota</taxon>
        <taxon>Gammaproteobacteria</taxon>
        <taxon>Cellvibrionales</taxon>
        <taxon>Halieaceae</taxon>
        <taxon>Candidatus Litorirhabdus</taxon>
    </lineage>
</organism>
<comment type="caution">
    <text evidence="2">The sequence shown here is derived from an EMBL/GenBank/DDBJ whole genome shotgun (WGS) entry which is preliminary data.</text>
</comment>
<sequence length="92" mass="10074">MNQVVLDPTAELNPANRAVLPRLNQLGGKTIGLLDINKPRGDKLLDRLETLLNNEGAQVRRYNKPTMTRVAPLEVKQAIASECDAVIEALAD</sequence>
<dbReference type="InterPro" id="IPR057767">
    <property type="entry name" value="UGSC-like_dom"/>
</dbReference>